<dbReference type="Pfam" id="PF00067">
    <property type="entry name" value="p450"/>
    <property type="match status" value="1"/>
</dbReference>
<dbReference type="GO" id="GO:0004497">
    <property type="term" value="F:monooxygenase activity"/>
    <property type="evidence" value="ECO:0007669"/>
    <property type="project" value="UniProtKB-KW"/>
</dbReference>
<dbReference type="GO" id="GO:0016705">
    <property type="term" value="F:oxidoreductase activity, acting on paired donors, with incorporation or reduction of molecular oxygen"/>
    <property type="evidence" value="ECO:0007669"/>
    <property type="project" value="InterPro"/>
</dbReference>
<reference evidence="16" key="1">
    <citation type="journal article" date="2015" name="BMC Genomics">
        <title>Chemosensory genes identified in the antennal transcriptome of the blowfly Calliphora stygia.</title>
        <authorList>
            <person name="Leitch O.J."/>
            <person name="Papanicolaou A."/>
            <person name="Lennard C."/>
            <person name="Kirkbride K.P."/>
            <person name="Anderson A."/>
        </authorList>
    </citation>
    <scope>NUCLEOTIDE SEQUENCE</scope>
</reference>
<sequence>MFSVLSLFALAVIIFIIYTAWKCTYWQRHGVKGPLGLPIVGSMLKYIMARQHYGDVYQNIYNEYHNLPYIGIYRLFNEPCILLRSTEMLKTVMIRSFQHFQDNVLWVDAKRDPVAMCNPFIAKGEKWRNMRNEIVPIFTPNKVKSSFPHIENVCRKLKAYVLDNMNNNCFEAKDLFSKYTLDVVASAAYGLDAQTFTNNKSDFTQLVEKLFLPKPLSLLETTALLFSPTLGKLMKYTYIPDGVAMWLKTIIANILKLRLDNDNGSCKDHMDFIQWLIENKQKLNEPIDRATIVGHCSTFLLEGFETSSSLMAFAMYEYATNPLEQRKVLLEIDEVLKRYNGQLSYDALQEMTYFEASLYETLRLHPAMMALLKHCTKSFTLPAQTEHGPGFKVPKGMVFVVPVKAIHYDPVLYPEPLAFKPERFLLDKDKRPSCSFLGFGEGPRMCPGGRFGLAQTKAGLVSLLSQFSVHLADSVQHKTLEMSTTTFLTAAKDGIWIKFKPRT</sequence>
<evidence type="ECO:0000256" key="5">
    <source>
        <dbReference type="ARBA" id="ARBA00010617"/>
    </source>
</evidence>
<evidence type="ECO:0000256" key="9">
    <source>
        <dbReference type="ARBA" id="ARBA00022848"/>
    </source>
</evidence>
<comment type="similarity">
    <text evidence="5 15">Belongs to the cytochrome P450 family.</text>
</comment>
<dbReference type="InterPro" id="IPR001128">
    <property type="entry name" value="Cyt_P450"/>
</dbReference>
<keyword evidence="6 14" id="KW-0349">Heme</keyword>
<evidence type="ECO:0000256" key="13">
    <source>
        <dbReference type="ARBA" id="ARBA00023136"/>
    </source>
</evidence>
<dbReference type="PANTHER" id="PTHR24292">
    <property type="entry name" value="CYTOCHROME P450"/>
    <property type="match status" value="1"/>
</dbReference>
<comment type="function">
    <text evidence="2">May be involved in the metabolism of insect hormones and in the breakdown of synthetic insecticides.</text>
</comment>
<name>A0A068F592_CALSG</name>
<keyword evidence="13" id="KW-0472">Membrane</keyword>
<keyword evidence="10 15" id="KW-0560">Oxidoreductase</keyword>
<comment type="cofactor">
    <cofactor evidence="1 14">
        <name>heme</name>
        <dbReference type="ChEBI" id="CHEBI:30413"/>
    </cofactor>
</comment>
<keyword evidence="9" id="KW-0492">Microsome</keyword>
<evidence type="ECO:0000313" key="16">
    <source>
        <dbReference type="EMBL" id="AID61398.1"/>
    </source>
</evidence>
<dbReference type="EMBL" id="KJ702244">
    <property type="protein sequence ID" value="AID61398.1"/>
    <property type="molecule type" value="mRNA"/>
</dbReference>
<gene>
    <name evidence="16" type="primary">Cyp31</name>
</gene>
<proteinExistence type="evidence at transcript level"/>
<keyword evidence="8" id="KW-0256">Endoplasmic reticulum</keyword>
<evidence type="ECO:0000256" key="8">
    <source>
        <dbReference type="ARBA" id="ARBA00022824"/>
    </source>
</evidence>
<accession>A0A068F592</accession>
<comment type="subcellular location">
    <subcellularLocation>
        <location evidence="4">Endoplasmic reticulum membrane</location>
        <topology evidence="4">Peripheral membrane protein</topology>
    </subcellularLocation>
    <subcellularLocation>
        <location evidence="3">Microsome membrane</location>
        <topology evidence="3">Peripheral membrane protein</topology>
    </subcellularLocation>
</comment>
<dbReference type="SUPFAM" id="SSF48264">
    <property type="entry name" value="Cytochrome P450"/>
    <property type="match status" value="1"/>
</dbReference>
<dbReference type="Gene3D" id="1.10.630.10">
    <property type="entry name" value="Cytochrome P450"/>
    <property type="match status" value="1"/>
</dbReference>
<evidence type="ECO:0000256" key="15">
    <source>
        <dbReference type="RuleBase" id="RU000461"/>
    </source>
</evidence>
<dbReference type="InterPro" id="IPR036396">
    <property type="entry name" value="Cyt_P450_sf"/>
</dbReference>
<evidence type="ECO:0000256" key="10">
    <source>
        <dbReference type="ARBA" id="ARBA00023002"/>
    </source>
</evidence>
<evidence type="ECO:0000256" key="4">
    <source>
        <dbReference type="ARBA" id="ARBA00004406"/>
    </source>
</evidence>
<dbReference type="GO" id="GO:0005789">
    <property type="term" value="C:endoplasmic reticulum membrane"/>
    <property type="evidence" value="ECO:0007669"/>
    <property type="project" value="UniProtKB-SubCell"/>
</dbReference>
<evidence type="ECO:0000256" key="14">
    <source>
        <dbReference type="PIRSR" id="PIRSR602403-1"/>
    </source>
</evidence>
<dbReference type="PRINTS" id="PR00465">
    <property type="entry name" value="EP450IV"/>
</dbReference>
<dbReference type="FunFam" id="1.10.630.10:FF:000182">
    <property type="entry name" value="Cytochrome P450 3A4"/>
    <property type="match status" value="1"/>
</dbReference>
<evidence type="ECO:0000256" key="12">
    <source>
        <dbReference type="ARBA" id="ARBA00023033"/>
    </source>
</evidence>
<dbReference type="PRINTS" id="PR00385">
    <property type="entry name" value="P450"/>
</dbReference>
<feature type="binding site" description="axial binding residue" evidence="14">
    <location>
        <position position="446"/>
    </location>
    <ligand>
        <name>heme</name>
        <dbReference type="ChEBI" id="CHEBI:30413"/>
    </ligand>
    <ligandPart>
        <name>Fe</name>
        <dbReference type="ChEBI" id="CHEBI:18248"/>
    </ligandPart>
</feature>
<evidence type="ECO:0000256" key="1">
    <source>
        <dbReference type="ARBA" id="ARBA00001971"/>
    </source>
</evidence>
<keyword evidence="11 14" id="KW-0408">Iron</keyword>
<dbReference type="GO" id="GO:0020037">
    <property type="term" value="F:heme binding"/>
    <property type="evidence" value="ECO:0007669"/>
    <property type="project" value="InterPro"/>
</dbReference>
<dbReference type="AlphaFoldDB" id="A0A068F592"/>
<evidence type="ECO:0000256" key="6">
    <source>
        <dbReference type="ARBA" id="ARBA00022617"/>
    </source>
</evidence>
<evidence type="ECO:0000256" key="11">
    <source>
        <dbReference type="ARBA" id="ARBA00023004"/>
    </source>
</evidence>
<dbReference type="PROSITE" id="PS00086">
    <property type="entry name" value="CYTOCHROME_P450"/>
    <property type="match status" value="1"/>
</dbReference>
<organism evidence="16">
    <name type="scientific">Calliphora stygia</name>
    <name type="common">Common brown blowfly</name>
    <dbReference type="NCBI Taxonomy" id="145453"/>
    <lineage>
        <taxon>Eukaryota</taxon>
        <taxon>Metazoa</taxon>
        <taxon>Ecdysozoa</taxon>
        <taxon>Arthropoda</taxon>
        <taxon>Hexapoda</taxon>
        <taxon>Insecta</taxon>
        <taxon>Pterygota</taxon>
        <taxon>Neoptera</taxon>
        <taxon>Endopterygota</taxon>
        <taxon>Diptera</taxon>
        <taxon>Brachycera</taxon>
        <taxon>Muscomorpha</taxon>
        <taxon>Oestroidea</taxon>
        <taxon>Calliphoridae</taxon>
        <taxon>Calliphorinae</taxon>
        <taxon>Calliphora</taxon>
    </lineage>
</organism>
<evidence type="ECO:0000256" key="7">
    <source>
        <dbReference type="ARBA" id="ARBA00022723"/>
    </source>
</evidence>
<keyword evidence="7 14" id="KW-0479">Metal-binding</keyword>
<evidence type="ECO:0000256" key="3">
    <source>
        <dbReference type="ARBA" id="ARBA00004174"/>
    </source>
</evidence>
<dbReference type="PANTHER" id="PTHR24292:SF104">
    <property type="entry name" value="CYTOCHROME P450 308A1-RELATED"/>
    <property type="match status" value="1"/>
</dbReference>
<protein>
    <submittedName>
        <fullName evidence="16">Cytochrome P450</fullName>
    </submittedName>
</protein>
<dbReference type="InterPro" id="IPR017972">
    <property type="entry name" value="Cyt_P450_CS"/>
</dbReference>
<dbReference type="InterPro" id="IPR002403">
    <property type="entry name" value="Cyt_P450_E_grp-IV"/>
</dbReference>
<keyword evidence="12 15" id="KW-0503">Monooxygenase</keyword>
<dbReference type="GO" id="GO:0005506">
    <property type="term" value="F:iron ion binding"/>
    <property type="evidence" value="ECO:0007669"/>
    <property type="project" value="InterPro"/>
</dbReference>
<evidence type="ECO:0000256" key="2">
    <source>
        <dbReference type="ARBA" id="ARBA00003690"/>
    </source>
</evidence>
<dbReference type="CDD" id="cd11056">
    <property type="entry name" value="CYP6-like"/>
    <property type="match status" value="1"/>
</dbReference>
<dbReference type="InterPro" id="IPR050476">
    <property type="entry name" value="Insect_CytP450_Detox"/>
</dbReference>